<dbReference type="AlphaFoldDB" id="A0A239J1S3"/>
<dbReference type="Proteomes" id="UP000198327">
    <property type="component" value="Unassembled WGS sequence"/>
</dbReference>
<keyword evidence="1" id="KW-1133">Transmembrane helix</keyword>
<organism evidence="2 3">
    <name type="scientific">Rhodococcoides kyotonense</name>
    <dbReference type="NCBI Taxonomy" id="398843"/>
    <lineage>
        <taxon>Bacteria</taxon>
        <taxon>Bacillati</taxon>
        <taxon>Actinomycetota</taxon>
        <taxon>Actinomycetes</taxon>
        <taxon>Mycobacteriales</taxon>
        <taxon>Nocardiaceae</taxon>
        <taxon>Rhodococcoides</taxon>
    </lineage>
</organism>
<name>A0A239J1S3_9NOCA</name>
<keyword evidence="3" id="KW-1185">Reference proteome</keyword>
<keyword evidence="1" id="KW-0812">Transmembrane</keyword>
<protein>
    <submittedName>
        <fullName evidence="2">Uncharacterized protein</fullName>
    </submittedName>
</protein>
<gene>
    <name evidence="2" type="ORF">SAMN05421642_1086</name>
</gene>
<evidence type="ECO:0000256" key="1">
    <source>
        <dbReference type="SAM" id="Phobius"/>
    </source>
</evidence>
<dbReference type="RefSeq" id="WP_089247361.1">
    <property type="nucleotide sequence ID" value="NZ_FZOW01000008.1"/>
</dbReference>
<feature type="transmembrane region" description="Helical" evidence="1">
    <location>
        <begin position="12"/>
        <end position="33"/>
    </location>
</feature>
<reference evidence="3" key="1">
    <citation type="submission" date="2017-06" db="EMBL/GenBank/DDBJ databases">
        <authorList>
            <person name="Varghese N."/>
            <person name="Submissions S."/>
        </authorList>
    </citation>
    <scope>NUCLEOTIDE SEQUENCE [LARGE SCALE GENOMIC DNA]</scope>
    <source>
        <strain evidence="3">JCM 23211</strain>
    </source>
</reference>
<proteinExistence type="predicted"/>
<evidence type="ECO:0000313" key="2">
    <source>
        <dbReference type="EMBL" id="SNS99715.1"/>
    </source>
</evidence>
<sequence>MNTARTHARGSAWSTAAVIVGIVAAGTVVAGLLNDPQSEAITIPGCDEVVQPEDMQRINYAFVGADSYDDLWFSEEKATAMSDALAGALPADAVVEPPLSFDSDATAHGTVSVNGNSGQLTVRVWQSDEPAGPCFAGYVDERRSLSDGTVLDISGERVIAYVPDGSRIDVNADNVFTVKQLTDIATTPGLRVSESSVPE</sequence>
<evidence type="ECO:0000313" key="3">
    <source>
        <dbReference type="Proteomes" id="UP000198327"/>
    </source>
</evidence>
<dbReference type="EMBL" id="FZOW01000008">
    <property type="protein sequence ID" value="SNS99715.1"/>
    <property type="molecule type" value="Genomic_DNA"/>
</dbReference>
<accession>A0A239J1S3</accession>
<keyword evidence="1" id="KW-0472">Membrane</keyword>
<dbReference type="OrthoDB" id="4462512at2"/>